<evidence type="ECO:0000313" key="2">
    <source>
        <dbReference type="Proteomes" id="UP001157006"/>
    </source>
</evidence>
<accession>A0AAV1AJF7</accession>
<dbReference type="AlphaFoldDB" id="A0AAV1AJF7"/>
<organism evidence="1 2">
    <name type="scientific">Vicia faba</name>
    <name type="common">Broad bean</name>
    <name type="synonym">Faba vulgaris</name>
    <dbReference type="NCBI Taxonomy" id="3906"/>
    <lineage>
        <taxon>Eukaryota</taxon>
        <taxon>Viridiplantae</taxon>
        <taxon>Streptophyta</taxon>
        <taxon>Embryophyta</taxon>
        <taxon>Tracheophyta</taxon>
        <taxon>Spermatophyta</taxon>
        <taxon>Magnoliopsida</taxon>
        <taxon>eudicotyledons</taxon>
        <taxon>Gunneridae</taxon>
        <taxon>Pentapetalae</taxon>
        <taxon>rosids</taxon>
        <taxon>fabids</taxon>
        <taxon>Fabales</taxon>
        <taxon>Fabaceae</taxon>
        <taxon>Papilionoideae</taxon>
        <taxon>50 kb inversion clade</taxon>
        <taxon>NPAAA clade</taxon>
        <taxon>Hologalegina</taxon>
        <taxon>IRL clade</taxon>
        <taxon>Fabeae</taxon>
        <taxon>Vicia</taxon>
    </lineage>
</organism>
<protein>
    <submittedName>
        <fullName evidence="1">Uncharacterized protein</fullName>
    </submittedName>
</protein>
<gene>
    <name evidence="1" type="ORF">VFH_IV124680</name>
</gene>
<dbReference type="Proteomes" id="UP001157006">
    <property type="component" value="Chromosome 4"/>
</dbReference>
<evidence type="ECO:0000313" key="1">
    <source>
        <dbReference type="EMBL" id="CAI8609264.1"/>
    </source>
</evidence>
<dbReference type="EMBL" id="OX451739">
    <property type="protein sequence ID" value="CAI8609264.1"/>
    <property type="molecule type" value="Genomic_DNA"/>
</dbReference>
<reference evidence="1 2" key="1">
    <citation type="submission" date="2023-01" db="EMBL/GenBank/DDBJ databases">
        <authorList>
            <person name="Kreplak J."/>
        </authorList>
    </citation>
    <scope>NUCLEOTIDE SEQUENCE [LARGE SCALE GENOMIC DNA]</scope>
</reference>
<sequence length="132" mass="14843">MPPSQSRALSHSIHLIPHEAQTSTFLIIDVTYRATTSKSLFNFSSKAHRSTSSFIQVQLFRNRNEHSCASAVNDVDTKSCCLSMKMQVIIERHKKEATTFIVECVDRLELTTKGLKKACGWFVFDAAGHHMA</sequence>
<proteinExistence type="predicted"/>
<keyword evidence="2" id="KW-1185">Reference proteome</keyword>
<name>A0AAV1AJF7_VICFA</name>